<dbReference type="InterPro" id="IPR000361">
    <property type="entry name" value="ATAP_core_dom"/>
</dbReference>
<dbReference type="KEGG" id="ptl:AOT13_16185"/>
<reference evidence="3" key="1">
    <citation type="journal article" date="2016" name="Genome Announc.">
        <title>Complete Genome Sequence of Geobacillus thermoglucosidasius NCIMB 11955, the Progenitor of a Bioethanol Production Strain.</title>
        <authorList>
            <person name="Sheng L."/>
            <person name="Zhang Y."/>
            <person name="Minton N.P."/>
        </authorList>
    </citation>
    <scope>NUCLEOTIDE SEQUENCE [LARGE SCALE GENOMIC DNA]</scope>
    <source>
        <strain evidence="3">NCIMB 11955</strain>
    </source>
</reference>
<evidence type="ECO:0000313" key="3">
    <source>
        <dbReference type="Proteomes" id="UP000093052"/>
    </source>
</evidence>
<keyword evidence="3" id="KW-1185">Reference proteome</keyword>
<gene>
    <name evidence="2" type="ORF">BCV53_16220</name>
</gene>
<feature type="domain" description="Core" evidence="1">
    <location>
        <begin position="10"/>
        <end position="112"/>
    </location>
</feature>
<dbReference type="AlphaFoldDB" id="A0AAN0YTU0"/>
<accession>A0AAN0YTU0</accession>
<organism evidence="2 3">
    <name type="scientific">Parageobacillus thermoglucosidasius</name>
    <name type="common">Geobacillus thermoglucosidasius</name>
    <dbReference type="NCBI Taxonomy" id="1426"/>
    <lineage>
        <taxon>Bacteria</taxon>
        <taxon>Bacillati</taxon>
        <taxon>Bacillota</taxon>
        <taxon>Bacilli</taxon>
        <taxon>Bacillales</taxon>
        <taxon>Anoxybacillaceae</taxon>
        <taxon>Parageobacillus</taxon>
    </lineage>
</organism>
<dbReference type="Pfam" id="PF01521">
    <property type="entry name" value="Fe-S_biosyn"/>
    <property type="match status" value="1"/>
</dbReference>
<evidence type="ECO:0000313" key="2">
    <source>
        <dbReference type="EMBL" id="ANZ31503.1"/>
    </source>
</evidence>
<sequence length="120" mass="13390">MKKRSIYGVKIIFTDRAIEQLTPILTETKRMLKLKYDTDGCGCLVNGVIALSLVDEADDDDIAVDTNFVPVFVEKSRLVFYDDTMTIDIVEGGGCFQLKSPGQILSPRMPLVKVSEPCER</sequence>
<dbReference type="InterPro" id="IPR035903">
    <property type="entry name" value="HesB-like_dom_sf"/>
</dbReference>
<dbReference type="EMBL" id="CP016622">
    <property type="protein sequence ID" value="ANZ31503.1"/>
    <property type="molecule type" value="Genomic_DNA"/>
</dbReference>
<dbReference type="Proteomes" id="UP000093052">
    <property type="component" value="Chromosome"/>
</dbReference>
<name>A0AAN0YTU0_PARTM</name>
<proteinExistence type="predicted"/>
<dbReference type="Gene3D" id="2.60.300.12">
    <property type="entry name" value="HesB-like domain"/>
    <property type="match status" value="1"/>
</dbReference>
<protein>
    <submittedName>
        <fullName evidence="2">Heme biosynthesis protein HemY</fullName>
    </submittedName>
</protein>
<evidence type="ECO:0000259" key="1">
    <source>
        <dbReference type="Pfam" id="PF01521"/>
    </source>
</evidence>
<dbReference type="SUPFAM" id="SSF89360">
    <property type="entry name" value="HesB-like domain"/>
    <property type="match status" value="1"/>
</dbReference>